<dbReference type="EMBL" id="OVEO01000011">
    <property type="protein sequence ID" value="SPQ99284.1"/>
    <property type="molecule type" value="Genomic_DNA"/>
</dbReference>
<name>A0A3P3YGN8_PLABS</name>
<feature type="region of interest" description="Disordered" evidence="1">
    <location>
        <begin position="31"/>
        <end position="58"/>
    </location>
</feature>
<dbReference type="AlphaFoldDB" id="A0A3P3YGN8"/>
<dbReference type="Proteomes" id="UP000290189">
    <property type="component" value="Unassembled WGS sequence"/>
</dbReference>
<proteinExistence type="predicted"/>
<feature type="region of interest" description="Disordered" evidence="1">
    <location>
        <begin position="161"/>
        <end position="204"/>
    </location>
</feature>
<protein>
    <submittedName>
        <fullName evidence="2">Uncharacterized protein</fullName>
    </submittedName>
</protein>
<reference evidence="2 3" key="1">
    <citation type="submission" date="2018-03" db="EMBL/GenBank/DDBJ databases">
        <authorList>
            <person name="Fogelqvist J."/>
        </authorList>
    </citation>
    <scope>NUCLEOTIDE SEQUENCE [LARGE SCALE GENOMIC DNA]</scope>
</reference>
<geneLocation type="mitochondrion" evidence="2"/>
<organism evidence="2 3">
    <name type="scientific">Plasmodiophora brassicae</name>
    <name type="common">Clubroot disease agent</name>
    <dbReference type="NCBI Taxonomy" id="37360"/>
    <lineage>
        <taxon>Eukaryota</taxon>
        <taxon>Sar</taxon>
        <taxon>Rhizaria</taxon>
        <taxon>Endomyxa</taxon>
        <taxon>Phytomyxea</taxon>
        <taxon>Plasmodiophorida</taxon>
        <taxon>Plasmodiophoridae</taxon>
        <taxon>Plasmodiophora</taxon>
    </lineage>
</organism>
<feature type="compositionally biased region" description="Polar residues" evidence="1">
    <location>
        <begin position="36"/>
        <end position="58"/>
    </location>
</feature>
<evidence type="ECO:0000313" key="2">
    <source>
        <dbReference type="EMBL" id="SPQ99284.1"/>
    </source>
</evidence>
<evidence type="ECO:0000256" key="1">
    <source>
        <dbReference type="SAM" id="MobiDB-lite"/>
    </source>
</evidence>
<keyword evidence="2" id="KW-0496">Mitochondrion</keyword>
<gene>
    <name evidence="2" type="ORF">PLBR_LOCUS6499</name>
</gene>
<accession>A0A3P3YGN8</accession>
<evidence type="ECO:0000313" key="3">
    <source>
        <dbReference type="Proteomes" id="UP000290189"/>
    </source>
</evidence>
<sequence length="230" mass="26037">MEDPAPAAPVQAAAPALSMLLDEPLKLLSKPIRPRWTTSMQPRTSTGKGRSSEQSRSSYARELWDRIRNIDSSPFVASQFSAHVDEILARRASKLARSHARARAGDPPAAGAPQSKQWYLGQVKKQSTEQELDIPEDLKKYKKKMCSEADLPERRVPAVHRTPTRHKHEQEEAIPRKSSTGSLPEIRPRRIFSSTGFKRPERVDRLRRQKSLHIIRERTLARQASTVSLP</sequence>